<evidence type="ECO:0000256" key="9">
    <source>
        <dbReference type="ARBA" id="ARBA00022946"/>
    </source>
</evidence>
<evidence type="ECO:0000256" key="13">
    <source>
        <dbReference type="ARBA" id="ARBA00035987"/>
    </source>
</evidence>
<dbReference type="EC" id="3.4.24.16" evidence="14"/>
<dbReference type="Gene3D" id="1.10.1370.10">
    <property type="entry name" value="Neurolysin, domain 3"/>
    <property type="match status" value="1"/>
</dbReference>
<keyword evidence="7 20" id="KW-0378">Hydrolase</keyword>
<evidence type="ECO:0000256" key="10">
    <source>
        <dbReference type="ARBA" id="ARBA00022990"/>
    </source>
</evidence>
<keyword evidence="9" id="KW-0809">Transit peptide</keyword>
<comment type="cofactor">
    <cofactor evidence="20">
        <name>Zn(2+)</name>
        <dbReference type="ChEBI" id="CHEBI:29105"/>
    </cofactor>
    <text evidence="20">Binds 1 zinc ion.</text>
</comment>
<dbReference type="Pfam" id="PF01432">
    <property type="entry name" value="Peptidase_M3"/>
    <property type="match status" value="1"/>
</dbReference>
<keyword evidence="12" id="KW-0496">Mitochondrion</keyword>
<evidence type="ECO:0000256" key="18">
    <source>
        <dbReference type="ARBA" id="ARBA00042607"/>
    </source>
</evidence>
<keyword evidence="4" id="KW-0963">Cytoplasm</keyword>
<keyword evidence="5 20" id="KW-0645">Protease</keyword>
<dbReference type="GeneID" id="117353770"/>
<dbReference type="PANTHER" id="PTHR11804:SF44">
    <property type="entry name" value="NEUROLYSIN, MITOCHONDRIAL"/>
    <property type="match status" value="1"/>
</dbReference>
<sequence length="704" mass="81194">MVSWSFCTSRGLPRHCRTKILLGMSLGSQLIRTSQNISSFTASSGNRLKWDLSPDHIRKRTEELMWKTKQVYDTVSRIDFEKITYKNCIKALADIEVQYAVERSMLDFPQHVSPNKDVRTASTEADKRLADFDVEMSMREDIFHRVLHFQQTCDPEHIHPEVKRYMEKSVQMGKRNGLHLPKEVQNEIKSIKKEIGELCIDFNKNLNEENTFLTFSKDELGGLPSNFIDSLEKTENNKYKVTLQYPHYFPIIKKCYVVETRRTMEAAFNARCKEENTKILERLIPLRDRLAKHLGYRTHADYVLEVNTAKKTANVSDFLDDLTKKLKPLGESEKKLILELKLKECEERGLESDGRINAWDLHYYMTSIEELKYSVEQEKIREYFPVEEVTVNLLNIYQELLGLVFEQVENAPVWDKSVTLYSVKDNVTGGVLGQFYLDLYPRDGKYGHAACFGLQPGCLLPDGQRMMSVAAMVANFSKPTVSQPSLLRHDEVKTYFHEFGHVMHQICAQTRFARFSGTNVETDFVEVPSQMLENWVWEKEILKRISKHYKDGHLIPDDLLEKLITSRLANIGLLTLRQIVLSKVDQSLHTKSFADSAKEYAKYCKEILGISPTPGTNMPATFGHLAGGYDGQYYGYLWSEVFSMDIFYSCFKKEGIMNPKVGMKYRDIILKPGGSMDGMEMLQRFLGREPNEKAFLLCKGLSMP</sequence>
<feature type="domain" description="Peptidase M3A/M3B catalytic" evidence="21">
    <location>
        <begin position="253"/>
        <end position="696"/>
    </location>
</feature>
<comment type="catalytic activity">
    <reaction evidence="13">
        <text>Preferential cleavage in neurotensin: 10-Pro-|-Tyr-11.</text>
        <dbReference type="EC" id="3.4.24.16"/>
    </reaction>
</comment>
<comment type="function">
    <text evidence="19">Hydrolyzes oligopeptides such as neurotensin, bradykinin and dynorphin A. Acts as a regulator of cannabinoid signaling pathway by mediating degradation of hemopressin, an antagonist peptide of the cannabinoid receptor CNR1.</text>
</comment>
<accession>A0A6P8P9Z5</accession>
<dbReference type="GO" id="GO:0005758">
    <property type="term" value="C:mitochondrial intermembrane space"/>
    <property type="evidence" value="ECO:0007669"/>
    <property type="project" value="TreeGrafter"/>
</dbReference>
<dbReference type="InterPro" id="IPR001567">
    <property type="entry name" value="Pept_M3A_M3B_dom"/>
</dbReference>
<protein>
    <recommendedName>
        <fullName evidence="15">Neurolysin, mitochondrial</fullName>
        <ecNumber evidence="14">3.4.24.16</ecNumber>
    </recommendedName>
    <alternativeName>
        <fullName evidence="17">Microsomal endopeptidase</fullName>
    </alternativeName>
    <alternativeName>
        <fullName evidence="18">Mitochondrial oligopeptidase M</fullName>
    </alternativeName>
    <alternativeName>
        <fullName evidence="16">Neurotensin endopeptidase</fullName>
    </alternativeName>
</protein>
<dbReference type="FunCoup" id="A0A6P8P9Z5">
    <property type="interactions" value="943"/>
</dbReference>
<dbReference type="InterPro" id="IPR024077">
    <property type="entry name" value="Neurolysin/TOP_dom2"/>
</dbReference>
<dbReference type="Gene3D" id="1.20.1050.40">
    <property type="entry name" value="Endopeptidase. Chain P, domain 1"/>
    <property type="match status" value="1"/>
</dbReference>
<dbReference type="SUPFAM" id="SSF55486">
    <property type="entry name" value="Metalloproteases ('zincins'), catalytic domain"/>
    <property type="match status" value="1"/>
</dbReference>
<reference evidence="23" key="1">
    <citation type="submission" date="2025-08" db="UniProtKB">
        <authorList>
            <consortium name="RefSeq"/>
        </authorList>
    </citation>
    <scope>IDENTIFICATION</scope>
</reference>
<dbReference type="InterPro" id="IPR024080">
    <property type="entry name" value="Neurolysin/TOP_N"/>
</dbReference>
<gene>
    <name evidence="23" type="primary">NLN</name>
</gene>
<dbReference type="InterPro" id="IPR024079">
    <property type="entry name" value="MetalloPept_cat_dom_sf"/>
</dbReference>
<evidence type="ECO:0000256" key="20">
    <source>
        <dbReference type="RuleBase" id="RU003435"/>
    </source>
</evidence>
<dbReference type="FunFam" id="3.40.390.10:FF:000006">
    <property type="entry name" value="Thimet oligopeptidase 1"/>
    <property type="match status" value="1"/>
</dbReference>
<evidence type="ECO:0000256" key="1">
    <source>
        <dbReference type="ARBA" id="ARBA00004173"/>
    </source>
</evidence>
<evidence type="ECO:0000259" key="21">
    <source>
        <dbReference type="Pfam" id="PF01432"/>
    </source>
</evidence>
<dbReference type="CDD" id="cd06455">
    <property type="entry name" value="M3A_TOP"/>
    <property type="match status" value="1"/>
</dbReference>
<dbReference type="AlphaFoldDB" id="A0A6P8P9Z5"/>
<evidence type="ECO:0000256" key="14">
    <source>
        <dbReference type="ARBA" id="ARBA00039068"/>
    </source>
</evidence>
<keyword evidence="8 20" id="KW-0862">Zinc</keyword>
<organism evidence="22 23">
    <name type="scientific">Geotrypetes seraphini</name>
    <name type="common">Gaboon caecilian</name>
    <name type="synonym">Caecilia seraphini</name>
    <dbReference type="NCBI Taxonomy" id="260995"/>
    <lineage>
        <taxon>Eukaryota</taxon>
        <taxon>Metazoa</taxon>
        <taxon>Chordata</taxon>
        <taxon>Craniata</taxon>
        <taxon>Vertebrata</taxon>
        <taxon>Euteleostomi</taxon>
        <taxon>Amphibia</taxon>
        <taxon>Gymnophiona</taxon>
        <taxon>Geotrypetes</taxon>
    </lineage>
</organism>
<dbReference type="Gene3D" id="3.40.390.10">
    <property type="entry name" value="Collagenase (Catalytic Domain)"/>
    <property type="match status" value="1"/>
</dbReference>
<evidence type="ECO:0000256" key="4">
    <source>
        <dbReference type="ARBA" id="ARBA00022490"/>
    </source>
</evidence>
<dbReference type="CTD" id="57486"/>
<evidence type="ECO:0000256" key="11">
    <source>
        <dbReference type="ARBA" id="ARBA00023049"/>
    </source>
</evidence>
<comment type="similarity">
    <text evidence="3 20">Belongs to the peptidase M3 family.</text>
</comment>
<dbReference type="FunFam" id="1.20.1050.40:FF:000001">
    <property type="entry name" value="Thimet oligopeptidase 1"/>
    <property type="match status" value="1"/>
</dbReference>
<dbReference type="InParanoid" id="A0A6P8P9Z5"/>
<evidence type="ECO:0000256" key="12">
    <source>
        <dbReference type="ARBA" id="ARBA00023128"/>
    </source>
</evidence>
<evidence type="ECO:0000313" key="22">
    <source>
        <dbReference type="Proteomes" id="UP000515159"/>
    </source>
</evidence>
<dbReference type="RefSeq" id="XP_033785977.1">
    <property type="nucleotide sequence ID" value="XM_033930086.1"/>
</dbReference>
<evidence type="ECO:0000256" key="3">
    <source>
        <dbReference type="ARBA" id="ARBA00006040"/>
    </source>
</evidence>
<dbReference type="PANTHER" id="PTHR11804">
    <property type="entry name" value="PROTEASE M3 THIMET OLIGOPEPTIDASE-RELATED"/>
    <property type="match status" value="1"/>
</dbReference>
<evidence type="ECO:0000256" key="8">
    <source>
        <dbReference type="ARBA" id="ARBA00022833"/>
    </source>
</evidence>
<dbReference type="OrthoDB" id="534666at2759"/>
<evidence type="ECO:0000313" key="23">
    <source>
        <dbReference type="RefSeq" id="XP_033785977.1"/>
    </source>
</evidence>
<dbReference type="GO" id="GO:0006508">
    <property type="term" value="P:proteolysis"/>
    <property type="evidence" value="ECO:0007669"/>
    <property type="project" value="UniProtKB-KW"/>
</dbReference>
<evidence type="ECO:0000256" key="7">
    <source>
        <dbReference type="ARBA" id="ARBA00022801"/>
    </source>
</evidence>
<dbReference type="KEGG" id="gsh:117353770"/>
<dbReference type="GO" id="GO:0046872">
    <property type="term" value="F:metal ion binding"/>
    <property type="evidence" value="ECO:0007669"/>
    <property type="project" value="UniProtKB-UniRule"/>
</dbReference>
<dbReference type="GO" id="GO:0004222">
    <property type="term" value="F:metalloendopeptidase activity"/>
    <property type="evidence" value="ECO:0007669"/>
    <property type="project" value="InterPro"/>
</dbReference>
<keyword evidence="6 20" id="KW-0479">Metal-binding</keyword>
<evidence type="ECO:0000256" key="19">
    <source>
        <dbReference type="ARBA" id="ARBA00046222"/>
    </source>
</evidence>
<keyword evidence="11 20" id="KW-0482">Metalloprotease</keyword>
<evidence type="ECO:0000256" key="6">
    <source>
        <dbReference type="ARBA" id="ARBA00022723"/>
    </source>
</evidence>
<evidence type="ECO:0000256" key="5">
    <source>
        <dbReference type="ARBA" id="ARBA00022670"/>
    </source>
</evidence>
<keyword evidence="10" id="KW-0007">Acetylation</keyword>
<evidence type="ECO:0000256" key="15">
    <source>
        <dbReference type="ARBA" id="ARBA00039454"/>
    </source>
</evidence>
<keyword evidence="22" id="KW-1185">Reference proteome</keyword>
<evidence type="ECO:0000256" key="17">
    <source>
        <dbReference type="ARBA" id="ARBA00041940"/>
    </source>
</evidence>
<dbReference type="GO" id="GO:0006518">
    <property type="term" value="P:peptide metabolic process"/>
    <property type="evidence" value="ECO:0007669"/>
    <property type="project" value="TreeGrafter"/>
</dbReference>
<proteinExistence type="inferred from homology"/>
<evidence type="ECO:0000256" key="16">
    <source>
        <dbReference type="ARBA" id="ARBA00041659"/>
    </source>
</evidence>
<dbReference type="InterPro" id="IPR045090">
    <property type="entry name" value="Pept_M3A_M3B"/>
</dbReference>
<evidence type="ECO:0000256" key="2">
    <source>
        <dbReference type="ARBA" id="ARBA00004496"/>
    </source>
</evidence>
<name>A0A6P8P9Z5_GEOSA</name>
<dbReference type="Proteomes" id="UP000515159">
    <property type="component" value="Chromosome 1"/>
</dbReference>
<comment type="subcellular location">
    <subcellularLocation>
        <location evidence="2">Cytoplasm</location>
    </subcellularLocation>
    <subcellularLocation>
        <location evidence="1">Mitochondrion</location>
    </subcellularLocation>
</comment>